<keyword evidence="3" id="KW-0964">Secreted</keyword>
<dbReference type="PANTHER" id="PTHR46706">
    <property type="entry name" value="PROTEIN QUA-1-RELATED"/>
    <property type="match status" value="1"/>
</dbReference>
<name>A0A2A2JM18_9BILA</name>
<dbReference type="InterPro" id="IPR006141">
    <property type="entry name" value="Intein_N"/>
</dbReference>
<feature type="chain" id="PRO_5012223386" description="Hint domain-containing protein" evidence="6">
    <location>
        <begin position="20"/>
        <end position="340"/>
    </location>
</feature>
<proteinExistence type="predicted"/>
<dbReference type="SUPFAM" id="SSF51294">
    <property type="entry name" value="Hedgehog/intein (Hint) domain"/>
    <property type="match status" value="1"/>
</dbReference>
<evidence type="ECO:0000256" key="4">
    <source>
        <dbReference type="ARBA" id="ARBA00022729"/>
    </source>
</evidence>
<evidence type="ECO:0000259" key="7">
    <source>
        <dbReference type="SMART" id="SM00306"/>
    </source>
</evidence>
<dbReference type="OrthoDB" id="5212at2759"/>
<feature type="region of interest" description="Disordered" evidence="5">
    <location>
        <begin position="200"/>
        <end position="224"/>
    </location>
</feature>
<dbReference type="Pfam" id="PF01079">
    <property type="entry name" value="Hint"/>
    <property type="match status" value="1"/>
</dbReference>
<dbReference type="InterPro" id="IPR036844">
    <property type="entry name" value="Hint_dom_sf"/>
</dbReference>
<feature type="signal peptide" evidence="6">
    <location>
        <begin position="1"/>
        <end position="19"/>
    </location>
</feature>
<dbReference type="EMBL" id="LIAE01010351">
    <property type="protein sequence ID" value="PAV62697.1"/>
    <property type="molecule type" value="Genomic_DNA"/>
</dbReference>
<dbReference type="SMART" id="SM00306">
    <property type="entry name" value="HintN"/>
    <property type="match status" value="1"/>
</dbReference>
<dbReference type="InterPro" id="IPR052140">
    <property type="entry name" value="Dev_Signal_Hedgehog-like"/>
</dbReference>
<dbReference type="InterPro" id="IPR001767">
    <property type="entry name" value="Hedgehog_Hint"/>
</dbReference>
<dbReference type="Proteomes" id="UP000218231">
    <property type="component" value="Unassembled WGS sequence"/>
</dbReference>
<comment type="caution">
    <text evidence="8">The sequence shown here is derived from an EMBL/GenBank/DDBJ whole genome shotgun (WGS) entry which is preliminary data.</text>
</comment>
<dbReference type="GO" id="GO:0016540">
    <property type="term" value="P:protein autoprocessing"/>
    <property type="evidence" value="ECO:0007669"/>
    <property type="project" value="InterPro"/>
</dbReference>
<evidence type="ECO:0000256" key="5">
    <source>
        <dbReference type="SAM" id="MobiDB-lite"/>
    </source>
</evidence>
<dbReference type="Gene3D" id="2.170.16.10">
    <property type="entry name" value="Hedgehog/Intein (Hint) domain"/>
    <property type="match status" value="1"/>
</dbReference>
<sequence length="340" mass="36556">MQLSHCVGVLLLSVHYGLAAFCGDSAIPFSFEVLPNGQPVLGCTRPACFGWSNSGQPISETSSFYNVNGRPDGFFQPLYNSVNPFQPGDGRRYPEQSANCEPSFGSNSCDGPTQWVGGFAPSLNASGSPLVMQCCTYGPLQSSANRGVAPIHPGEIFAGGEVRENNQPVAFDYVSNIVKRVDANGGTSYDVSVKRLPCPGDPPVPPPQFAQPPPQFAQPPPQFAQPPPQFVQAPPPAPAYVPSAAGYYGGGAGSYFCFTADTLVETISGEKKRMDELKIHDWVLTARGKNVGYAPVNYWLHRVPSQKAEFIKFDLADGKSLKITAKHFIYKGKCTGSVRR</sequence>
<keyword evidence="9" id="KW-1185">Reference proteome</keyword>
<keyword evidence="2" id="KW-0217">Developmental protein</keyword>
<evidence type="ECO:0000256" key="3">
    <source>
        <dbReference type="ARBA" id="ARBA00022525"/>
    </source>
</evidence>
<dbReference type="CDD" id="cd00081">
    <property type="entry name" value="Hint"/>
    <property type="match status" value="1"/>
</dbReference>
<evidence type="ECO:0000256" key="2">
    <source>
        <dbReference type="ARBA" id="ARBA00022473"/>
    </source>
</evidence>
<dbReference type="PROSITE" id="PS50817">
    <property type="entry name" value="INTEIN_N_TER"/>
    <property type="match status" value="1"/>
</dbReference>
<feature type="domain" description="Hint" evidence="7">
    <location>
        <begin position="255"/>
        <end position="339"/>
    </location>
</feature>
<accession>A0A2A2JM18</accession>
<gene>
    <name evidence="8" type="ORF">WR25_20425</name>
</gene>
<keyword evidence="4 6" id="KW-0732">Signal</keyword>
<reference evidence="8 9" key="1">
    <citation type="journal article" date="2017" name="Curr. Biol.">
        <title>Genome architecture and evolution of a unichromosomal asexual nematode.</title>
        <authorList>
            <person name="Fradin H."/>
            <person name="Zegar C."/>
            <person name="Gutwein M."/>
            <person name="Lucas J."/>
            <person name="Kovtun M."/>
            <person name="Corcoran D."/>
            <person name="Baugh L.R."/>
            <person name="Kiontke K."/>
            <person name="Gunsalus K."/>
            <person name="Fitch D.H."/>
            <person name="Piano F."/>
        </authorList>
    </citation>
    <scope>NUCLEOTIDE SEQUENCE [LARGE SCALE GENOMIC DNA]</scope>
    <source>
        <strain evidence="8">PF1309</strain>
    </source>
</reference>
<protein>
    <recommendedName>
        <fullName evidence="7">Hint domain-containing protein</fullName>
    </recommendedName>
</protein>
<dbReference type="PANTHER" id="PTHR46706:SF12">
    <property type="entry name" value="PROTEIN QUA-1-RELATED"/>
    <property type="match status" value="1"/>
</dbReference>
<organism evidence="8 9">
    <name type="scientific">Diploscapter pachys</name>
    <dbReference type="NCBI Taxonomy" id="2018661"/>
    <lineage>
        <taxon>Eukaryota</taxon>
        <taxon>Metazoa</taxon>
        <taxon>Ecdysozoa</taxon>
        <taxon>Nematoda</taxon>
        <taxon>Chromadorea</taxon>
        <taxon>Rhabditida</taxon>
        <taxon>Rhabditina</taxon>
        <taxon>Rhabditomorpha</taxon>
        <taxon>Rhabditoidea</taxon>
        <taxon>Rhabditidae</taxon>
        <taxon>Diploscapter</taxon>
    </lineage>
</organism>
<dbReference type="STRING" id="2018661.A0A2A2JM18"/>
<evidence type="ECO:0000313" key="8">
    <source>
        <dbReference type="EMBL" id="PAV62697.1"/>
    </source>
</evidence>
<dbReference type="AlphaFoldDB" id="A0A2A2JM18"/>
<evidence type="ECO:0000256" key="6">
    <source>
        <dbReference type="SAM" id="SignalP"/>
    </source>
</evidence>
<dbReference type="InterPro" id="IPR003587">
    <property type="entry name" value="Hint_dom_N"/>
</dbReference>
<dbReference type="GO" id="GO:0016539">
    <property type="term" value="P:intein-mediated protein splicing"/>
    <property type="evidence" value="ECO:0007669"/>
    <property type="project" value="InterPro"/>
</dbReference>
<comment type="subcellular location">
    <subcellularLocation>
        <location evidence="1">Secreted</location>
    </subcellularLocation>
</comment>
<dbReference type="GO" id="GO:0005576">
    <property type="term" value="C:extracellular region"/>
    <property type="evidence" value="ECO:0007669"/>
    <property type="project" value="UniProtKB-SubCell"/>
</dbReference>
<evidence type="ECO:0000313" key="9">
    <source>
        <dbReference type="Proteomes" id="UP000218231"/>
    </source>
</evidence>
<evidence type="ECO:0000256" key="1">
    <source>
        <dbReference type="ARBA" id="ARBA00004613"/>
    </source>
</evidence>